<evidence type="ECO:0000259" key="1">
    <source>
        <dbReference type="Pfam" id="PF07866"/>
    </source>
</evidence>
<proteinExistence type="predicted"/>
<dbReference type="InterPro" id="IPR037135">
    <property type="entry name" value="DUF1653-like_dom_sf"/>
</dbReference>
<sequence length="77" mass="9702">MDAEIKIWAYRHFKWKEYEVIWISRHSETLEEFVVYRHSFWDNSLWIRPLTMFTETVEKDGKIIPRFKYIWETDNKS</sequence>
<name>K2FEV2_9BACT</name>
<feature type="domain" description="DUF1653" evidence="1">
    <location>
        <begin position="10"/>
        <end position="69"/>
    </location>
</feature>
<evidence type="ECO:0000313" key="2">
    <source>
        <dbReference type="EMBL" id="EKE29746.1"/>
    </source>
</evidence>
<dbReference type="Pfam" id="PF07866">
    <property type="entry name" value="DUF1653"/>
    <property type="match status" value="1"/>
</dbReference>
<accession>K2FEV2</accession>
<dbReference type="EMBL" id="AMFJ01000107">
    <property type="protein sequence ID" value="EKE29746.1"/>
    <property type="molecule type" value="Genomic_DNA"/>
</dbReference>
<gene>
    <name evidence="2" type="ORF">ACD_2C00107G0006</name>
</gene>
<organism evidence="2">
    <name type="scientific">uncultured bacterium</name>
    <name type="common">gcode 4</name>
    <dbReference type="NCBI Taxonomy" id="1234023"/>
    <lineage>
        <taxon>Bacteria</taxon>
        <taxon>environmental samples</taxon>
    </lineage>
</organism>
<protein>
    <recommendedName>
        <fullName evidence="1">DUF1653 domain-containing protein</fullName>
    </recommendedName>
</protein>
<reference evidence="2" key="1">
    <citation type="journal article" date="2012" name="Science">
        <title>Fermentation, hydrogen, and sulfur metabolism in multiple uncultivated bacterial phyla.</title>
        <authorList>
            <person name="Wrighton K.C."/>
            <person name="Thomas B.C."/>
            <person name="Sharon I."/>
            <person name="Miller C.S."/>
            <person name="Castelle C.J."/>
            <person name="VerBerkmoes N.C."/>
            <person name="Wilkins M.J."/>
            <person name="Hettich R.L."/>
            <person name="Lipton M.S."/>
            <person name="Williams K.H."/>
            <person name="Long P.E."/>
            <person name="Banfield J.F."/>
        </authorList>
    </citation>
    <scope>NUCLEOTIDE SEQUENCE [LARGE SCALE GENOMIC DNA]</scope>
</reference>
<dbReference type="InterPro" id="IPR023387">
    <property type="entry name" value="DUF1653-like_dom"/>
</dbReference>
<dbReference type="AlphaFoldDB" id="K2FEV2"/>
<dbReference type="Gene3D" id="2.30.30.320">
    <property type="entry name" value="DUF1653-like domain"/>
    <property type="match status" value="1"/>
</dbReference>
<comment type="caution">
    <text evidence="2">The sequence shown here is derived from an EMBL/GenBank/DDBJ whole genome shotgun (WGS) entry which is preliminary data.</text>
</comment>